<dbReference type="InterPro" id="IPR000600">
    <property type="entry name" value="ROK"/>
</dbReference>
<evidence type="ECO:0000256" key="1">
    <source>
        <dbReference type="ARBA" id="ARBA00006479"/>
    </source>
</evidence>
<accession>A0A1H4IVX8</accession>
<dbReference type="InterPro" id="IPR043129">
    <property type="entry name" value="ATPase_NBD"/>
</dbReference>
<organism evidence="2 3">
    <name type="scientific">Paramicrobacterium humi</name>
    <dbReference type="NCBI Taxonomy" id="640635"/>
    <lineage>
        <taxon>Bacteria</taxon>
        <taxon>Bacillati</taxon>
        <taxon>Actinomycetota</taxon>
        <taxon>Actinomycetes</taxon>
        <taxon>Micrococcales</taxon>
        <taxon>Microbacteriaceae</taxon>
        <taxon>Paramicrobacterium</taxon>
    </lineage>
</organism>
<dbReference type="OrthoDB" id="9810372at2"/>
<dbReference type="Gene3D" id="3.30.420.40">
    <property type="match status" value="2"/>
</dbReference>
<dbReference type="GO" id="GO:0016301">
    <property type="term" value="F:kinase activity"/>
    <property type="evidence" value="ECO:0007669"/>
    <property type="project" value="UniProtKB-KW"/>
</dbReference>
<name>A0A1H4IVX8_9MICO</name>
<dbReference type="SUPFAM" id="SSF53067">
    <property type="entry name" value="Actin-like ATPase domain"/>
    <property type="match status" value="1"/>
</dbReference>
<comment type="similarity">
    <text evidence="1">Belongs to the ROK (NagC/XylR) family.</text>
</comment>
<evidence type="ECO:0000313" key="2">
    <source>
        <dbReference type="EMBL" id="SEB38015.1"/>
    </source>
</evidence>
<dbReference type="STRING" id="640635.SAMN04489806_0311"/>
<dbReference type="AlphaFoldDB" id="A0A1H4IVX8"/>
<dbReference type="Pfam" id="PF00480">
    <property type="entry name" value="ROK"/>
    <property type="match status" value="1"/>
</dbReference>
<dbReference type="RefSeq" id="WP_091179152.1">
    <property type="nucleotide sequence ID" value="NZ_FNRY01000001.1"/>
</dbReference>
<keyword evidence="3" id="KW-1185">Reference proteome</keyword>
<protein>
    <submittedName>
        <fullName evidence="2">Glucokinase</fullName>
    </submittedName>
</protein>
<proteinExistence type="inferred from homology"/>
<dbReference type="Proteomes" id="UP000199183">
    <property type="component" value="Unassembled WGS sequence"/>
</dbReference>
<gene>
    <name evidence="2" type="ORF">SAMN04489806_0311</name>
</gene>
<dbReference type="EMBL" id="FNRY01000001">
    <property type="protein sequence ID" value="SEB38015.1"/>
    <property type="molecule type" value="Genomic_DNA"/>
</dbReference>
<reference evidence="2 3" key="1">
    <citation type="submission" date="2016-10" db="EMBL/GenBank/DDBJ databases">
        <authorList>
            <person name="de Groot N.N."/>
        </authorList>
    </citation>
    <scope>NUCLEOTIDE SEQUENCE [LARGE SCALE GENOMIC DNA]</scope>
    <source>
        <strain evidence="2 3">DSM 21799</strain>
    </source>
</reference>
<sequence>MSPLLGAGAPVLAFDVGGTDMKSALVDADGALLGVRRTPTPVQPEHTERAVLPLLGELARELRAQHPLVVPEAIGLVAPGVVDDETGIGLFSENLNWRDVPFRRLAAEQFGLPASFTHDVRAAGEAEYRLGPSSRFRDVLVVTIGTGIAAAVFIDGEPYAAGGYAGELGHSVITPDGESCACGGRGCLEAIASAGAITRRYNRVAGAGVTGAKDVLARAQSGDADAAAVWSSALDALALGLSHAVALLAPEAIVLGGGLAQAGDALFVPLAERLERFLTFHRRPQLMHASIGENAGLVGAAMRARAVLEHA</sequence>
<dbReference type="PANTHER" id="PTHR18964">
    <property type="entry name" value="ROK (REPRESSOR, ORF, KINASE) FAMILY"/>
    <property type="match status" value="1"/>
</dbReference>
<keyword evidence="2" id="KW-0418">Kinase</keyword>
<evidence type="ECO:0000313" key="3">
    <source>
        <dbReference type="Proteomes" id="UP000199183"/>
    </source>
</evidence>
<keyword evidence="2" id="KW-0808">Transferase</keyword>
<dbReference type="PANTHER" id="PTHR18964:SF149">
    <property type="entry name" value="BIFUNCTIONAL UDP-N-ACETYLGLUCOSAMINE 2-EPIMERASE_N-ACETYLMANNOSAMINE KINASE"/>
    <property type="match status" value="1"/>
</dbReference>